<accession>A0ABR0A9R8</accession>
<sequence length="163" mass="18474">MGFYCHLGIIFLKRGSVGWVMDKSGQGWLPVHRIAIEKTLSVVTNGICLAVLTVMLEIGVQILRKKTFEKPVKCLATFTLILDLDCSVCVLPRLMDIFTQQGLYLLIELITKYECHCWRGYEINHKLRGSTSTSQTSQNDVFGTSLGRHCVIWDVVFRALHRA</sequence>
<gene>
    <name evidence="1" type="ORF">OUZ56_003669</name>
</gene>
<proteinExistence type="predicted"/>
<dbReference type="EMBL" id="JAOYFB010000036">
    <property type="protein sequence ID" value="KAK4021760.1"/>
    <property type="molecule type" value="Genomic_DNA"/>
</dbReference>
<dbReference type="Proteomes" id="UP001234178">
    <property type="component" value="Unassembled WGS sequence"/>
</dbReference>
<name>A0ABR0A9R8_9CRUS</name>
<evidence type="ECO:0000313" key="1">
    <source>
        <dbReference type="EMBL" id="KAK4021760.1"/>
    </source>
</evidence>
<reference evidence="1 2" key="1">
    <citation type="journal article" date="2023" name="Nucleic Acids Res.">
        <title>The hologenome of Daphnia magna reveals possible DNA methylation and microbiome-mediated evolution of the host genome.</title>
        <authorList>
            <person name="Chaturvedi A."/>
            <person name="Li X."/>
            <person name="Dhandapani V."/>
            <person name="Marshall H."/>
            <person name="Kissane S."/>
            <person name="Cuenca-Cambronero M."/>
            <person name="Asole G."/>
            <person name="Calvet F."/>
            <person name="Ruiz-Romero M."/>
            <person name="Marangio P."/>
            <person name="Guigo R."/>
            <person name="Rago D."/>
            <person name="Mirbahai L."/>
            <person name="Eastwood N."/>
            <person name="Colbourne J.K."/>
            <person name="Zhou J."/>
            <person name="Mallon E."/>
            <person name="Orsini L."/>
        </authorList>
    </citation>
    <scope>NUCLEOTIDE SEQUENCE [LARGE SCALE GENOMIC DNA]</scope>
    <source>
        <strain evidence="1">LRV0_1</strain>
    </source>
</reference>
<protein>
    <submittedName>
        <fullName evidence="1">Uncharacterized protein</fullName>
    </submittedName>
</protein>
<keyword evidence="2" id="KW-1185">Reference proteome</keyword>
<organism evidence="1 2">
    <name type="scientific">Daphnia magna</name>
    <dbReference type="NCBI Taxonomy" id="35525"/>
    <lineage>
        <taxon>Eukaryota</taxon>
        <taxon>Metazoa</taxon>
        <taxon>Ecdysozoa</taxon>
        <taxon>Arthropoda</taxon>
        <taxon>Crustacea</taxon>
        <taxon>Branchiopoda</taxon>
        <taxon>Diplostraca</taxon>
        <taxon>Cladocera</taxon>
        <taxon>Anomopoda</taxon>
        <taxon>Daphniidae</taxon>
        <taxon>Daphnia</taxon>
    </lineage>
</organism>
<comment type="caution">
    <text evidence="1">The sequence shown here is derived from an EMBL/GenBank/DDBJ whole genome shotgun (WGS) entry which is preliminary data.</text>
</comment>
<evidence type="ECO:0000313" key="2">
    <source>
        <dbReference type="Proteomes" id="UP001234178"/>
    </source>
</evidence>